<feature type="compositionally biased region" description="Low complexity" evidence="1">
    <location>
        <begin position="318"/>
        <end position="350"/>
    </location>
</feature>
<feature type="compositionally biased region" description="Polar residues" evidence="1">
    <location>
        <begin position="429"/>
        <end position="450"/>
    </location>
</feature>
<feature type="compositionally biased region" description="Low complexity" evidence="1">
    <location>
        <begin position="465"/>
        <end position="476"/>
    </location>
</feature>
<evidence type="ECO:0000256" key="1">
    <source>
        <dbReference type="SAM" id="MobiDB-lite"/>
    </source>
</evidence>
<feature type="region of interest" description="Disordered" evidence="1">
    <location>
        <begin position="382"/>
        <end position="450"/>
    </location>
</feature>
<feature type="domain" description="Rho-GAP" evidence="2">
    <location>
        <begin position="10"/>
        <end position="247"/>
    </location>
</feature>
<name>A0A2R5GK46_9STRA</name>
<dbReference type="PROSITE" id="PS50238">
    <property type="entry name" value="RHOGAP"/>
    <property type="match status" value="1"/>
</dbReference>
<feature type="compositionally biased region" description="Basic and acidic residues" evidence="1">
    <location>
        <begin position="560"/>
        <end position="576"/>
    </location>
</feature>
<organism evidence="3 4">
    <name type="scientific">Hondaea fermentalgiana</name>
    <dbReference type="NCBI Taxonomy" id="2315210"/>
    <lineage>
        <taxon>Eukaryota</taxon>
        <taxon>Sar</taxon>
        <taxon>Stramenopiles</taxon>
        <taxon>Bigyra</taxon>
        <taxon>Labyrinthulomycetes</taxon>
        <taxon>Thraustochytrida</taxon>
        <taxon>Thraustochytriidae</taxon>
        <taxon>Hondaea</taxon>
    </lineage>
</organism>
<dbReference type="Proteomes" id="UP000241890">
    <property type="component" value="Unassembled WGS sequence"/>
</dbReference>
<sequence>MQASPGAENASIEGCIPELVNALACTKWLGKYVEGALGVEDFEPGLFRVRAADSTLDRLKAIMKYPEGLPYQKVSLFVEENRASKGLAECANAISSLLKGFLRDLPKPLLPFTFCTEDLRKFALGESRDDDKRSEVGSNLAEDLMHTMVTFHAGCSNEVLSTAISLAGQIFALLCTVSRRRIFEMHSYDLFVPFLPSICGARDPMELIQEHKSIKRLNDERRAAEVDKREPPQTRLEVMILFGHRIWGYIKACMPDLDVAIDALRDFDKTNKAAKEGDSQTRRRKRDVIKRIFKPNSWFQDKDAKDKEKSSGKDKDASFSSTHTMSSTTSSAGTVTSSTADGSTSSPSSSFLLRHRKSSASAAMAAGALRMESSAVPKSSLEQLRVASTSGPPAAVAGPALTAPIPAPAPGAPGSSGATSKGKDAAKQPASTNPAAAQSPASPEYTVNTNKVFRANPELAAIKPSRVQSVRLRSSSPTHESQLAAAKLLDSPPASVPVPVPRQQSVPDISDAGVRTTAADIGRRVFRRATSAEPPLTSTEEAATDEEEDDDDDEEEEENHENIGDKEDRAAKPRGL</sequence>
<accession>A0A2R5GK46</accession>
<gene>
    <name evidence="3" type="ORF">FCC1311_074682</name>
</gene>
<evidence type="ECO:0000259" key="2">
    <source>
        <dbReference type="PROSITE" id="PS50238"/>
    </source>
</evidence>
<dbReference type="Pfam" id="PF00620">
    <property type="entry name" value="RhoGAP"/>
    <property type="match status" value="1"/>
</dbReference>
<feature type="region of interest" description="Disordered" evidence="1">
    <location>
        <begin position="464"/>
        <end position="576"/>
    </location>
</feature>
<dbReference type="GO" id="GO:0007165">
    <property type="term" value="P:signal transduction"/>
    <property type="evidence" value="ECO:0007669"/>
    <property type="project" value="InterPro"/>
</dbReference>
<feature type="compositionally biased region" description="Acidic residues" evidence="1">
    <location>
        <begin position="542"/>
        <end position="559"/>
    </location>
</feature>
<feature type="compositionally biased region" description="Polar residues" evidence="1">
    <location>
        <begin position="382"/>
        <end position="391"/>
    </location>
</feature>
<feature type="region of interest" description="Disordered" evidence="1">
    <location>
        <begin position="300"/>
        <end position="353"/>
    </location>
</feature>
<keyword evidence="4" id="KW-1185">Reference proteome</keyword>
<reference evidence="3 4" key="1">
    <citation type="submission" date="2017-12" db="EMBL/GenBank/DDBJ databases">
        <title>Sequencing, de novo assembly and annotation of complete genome of a new Thraustochytrid species, strain FCC1311.</title>
        <authorList>
            <person name="Sedici K."/>
            <person name="Godart F."/>
            <person name="Aiese Cigliano R."/>
            <person name="Sanseverino W."/>
            <person name="Barakat M."/>
            <person name="Ortet P."/>
            <person name="Marechal E."/>
            <person name="Cagnac O."/>
            <person name="Amato A."/>
        </authorList>
    </citation>
    <scope>NUCLEOTIDE SEQUENCE [LARGE SCALE GENOMIC DNA]</scope>
</reference>
<dbReference type="InterPro" id="IPR000198">
    <property type="entry name" value="RhoGAP_dom"/>
</dbReference>
<dbReference type="AlphaFoldDB" id="A0A2R5GK46"/>
<dbReference type="Gene3D" id="1.10.555.10">
    <property type="entry name" value="Rho GTPase activation protein"/>
    <property type="match status" value="1"/>
</dbReference>
<dbReference type="InParanoid" id="A0A2R5GK46"/>
<evidence type="ECO:0000313" key="3">
    <source>
        <dbReference type="EMBL" id="GBG31247.1"/>
    </source>
</evidence>
<proteinExistence type="predicted"/>
<protein>
    <submittedName>
        <fullName evidence="3">Rho GTPase activating protein, putative</fullName>
    </submittedName>
</protein>
<dbReference type="EMBL" id="BEYU01000094">
    <property type="protein sequence ID" value="GBG31247.1"/>
    <property type="molecule type" value="Genomic_DNA"/>
</dbReference>
<evidence type="ECO:0000313" key="4">
    <source>
        <dbReference type="Proteomes" id="UP000241890"/>
    </source>
</evidence>
<dbReference type="SUPFAM" id="SSF48350">
    <property type="entry name" value="GTPase activation domain, GAP"/>
    <property type="match status" value="1"/>
</dbReference>
<feature type="compositionally biased region" description="Basic and acidic residues" evidence="1">
    <location>
        <begin position="300"/>
        <end position="317"/>
    </location>
</feature>
<dbReference type="InterPro" id="IPR008936">
    <property type="entry name" value="Rho_GTPase_activation_prot"/>
</dbReference>
<comment type="caution">
    <text evidence="3">The sequence shown here is derived from an EMBL/GenBank/DDBJ whole genome shotgun (WGS) entry which is preliminary data.</text>
</comment>